<name>A0ABV7W4I5_9BURK</name>
<evidence type="ECO:0000313" key="2">
    <source>
        <dbReference type="EMBL" id="MFC3684704.1"/>
    </source>
</evidence>
<protein>
    <submittedName>
        <fullName evidence="2">3'-5' exonuclease</fullName>
    </submittedName>
</protein>
<keyword evidence="3" id="KW-1185">Reference proteome</keyword>
<dbReference type="InterPro" id="IPR013520">
    <property type="entry name" value="Ribonucl_H"/>
</dbReference>
<dbReference type="GO" id="GO:0004527">
    <property type="term" value="F:exonuclease activity"/>
    <property type="evidence" value="ECO:0007669"/>
    <property type="project" value="UniProtKB-KW"/>
</dbReference>
<dbReference type="InterPro" id="IPR036397">
    <property type="entry name" value="RNaseH_sf"/>
</dbReference>
<comment type="caution">
    <text evidence="2">The sequence shown here is derived from an EMBL/GenBank/DDBJ whole genome shotgun (WGS) entry which is preliminary data.</text>
</comment>
<dbReference type="InterPro" id="IPR012337">
    <property type="entry name" value="RNaseH-like_sf"/>
</dbReference>
<dbReference type="CDD" id="cd06127">
    <property type="entry name" value="DEDDh"/>
    <property type="match status" value="1"/>
</dbReference>
<dbReference type="PANTHER" id="PTHR30231:SF37">
    <property type="entry name" value="EXODEOXYRIBONUCLEASE 10"/>
    <property type="match status" value="1"/>
</dbReference>
<dbReference type="PANTHER" id="PTHR30231">
    <property type="entry name" value="DNA POLYMERASE III SUBUNIT EPSILON"/>
    <property type="match status" value="1"/>
</dbReference>
<evidence type="ECO:0000259" key="1">
    <source>
        <dbReference type="SMART" id="SM00479"/>
    </source>
</evidence>
<keyword evidence="2" id="KW-0269">Exonuclease</keyword>
<evidence type="ECO:0000313" key="3">
    <source>
        <dbReference type="Proteomes" id="UP001595729"/>
    </source>
</evidence>
<dbReference type="RefSeq" id="WP_382174755.1">
    <property type="nucleotide sequence ID" value="NZ_JBHRXX010000005.1"/>
</dbReference>
<feature type="domain" description="Exonuclease" evidence="1">
    <location>
        <begin position="71"/>
        <end position="237"/>
    </location>
</feature>
<gene>
    <name evidence="2" type="ORF">ACFOPI_13955</name>
</gene>
<keyword evidence="2" id="KW-0540">Nuclease</keyword>
<proteinExistence type="predicted"/>
<organism evidence="2 3">
    <name type="scientific">Hydrogenophaga luteola</name>
    <dbReference type="NCBI Taxonomy" id="1591122"/>
    <lineage>
        <taxon>Bacteria</taxon>
        <taxon>Pseudomonadati</taxon>
        <taxon>Pseudomonadota</taxon>
        <taxon>Betaproteobacteria</taxon>
        <taxon>Burkholderiales</taxon>
        <taxon>Comamonadaceae</taxon>
        <taxon>Hydrogenophaga</taxon>
    </lineage>
</organism>
<dbReference type="EMBL" id="JBHRXX010000005">
    <property type="protein sequence ID" value="MFC3684704.1"/>
    <property type="molecule type" value="Genomic_DNA"/>
</dbReference>
<dbReference type="NCBIfam" id="NF006615">
    <property type="entry name" value="PRK09182.1"/>
    <property type="match status" value="1"/>
</dbReference>
<accession>A0ABV7W4I5</accession>
<dbReference type="Proteomes" id="UP001595729">
    <property type="component" value="Unassembled WGS sequence"/>
</dbReference>
<dbReference type="Gene3D" id="3.30.420.10">
    <property type="entry name" value="Ribonuclease H-like superfamily/Ribonuclease H"/>
    <property type="match status" value="1"/>
</dbReference>
<dbReference type="SMART" id="SM00479">
    <property type="entry name" value="EXOIII"/>
    <property type="match status" value="1"/>
</dbReference>
<dbReference type="Pfam" id="PF00929">
    <property type="entry name" value="RNase_T"/>
    <property type="match status" value="1"/>
</dbReference>
<reference evidence="3" key="1">
    <citation type="journal article" date="2019" name="Int. J. Syst. Evol. Microbiol.">
        <title>The Global Catalogue of Microorganisms (GCM) 10K type strain sequencing project: providing services to taxonomists for standard genome sequencing and annotation.</title>
        <authorList>
            <consortium name="The Broad Institute Genomics Platform"/>
            <consortium name="The Broad Institute Genome Sequencing Center for Infectious Disease"/>
            <person name="Wu L."/>
            <person name="Ma J."/>
        </authorList>
    </citation>
    <scope>NUCLEOTIDE SEQUENCE [LARGE SCALE GENOMIC DNA]</scope>
    <source>
        <strain evidence="3">KCTC 42501</strain>
    </source>
</reference>
<keyword evidence="2" id="KW-0378">Hydrolase</keyword>
<dbReference type="SUPFAM" id="SSF53098">
    <property type="entry name" value="Ribonuclease H-like"/>
    <property type="match status" value="1"/>
</dbReference>
<sequence>MSQLSFEFEPPQGRNAPPAVADAARLLTPEDMARQLEQHPDFKVLRRLVPVLDHGPLDPAGIDAAAHATVRVLVLDTETTGLSHASDRIIELALLLVQVDAATGRPFGPVETFEGFEDPGMPIPEVAKQVTGIDDDMVRGQRLDDDRVQALIDSADLVIAHNAGFDRPFVEARFPGFAHKPWACSFADIDWKALGAESAKLSALAQDRGWFYDAHRALVDCHALLQVLASPQADGGGTGLGRLIAAAGQPSYRLRAVAAPFESKDLLKARNYRWDAAARVWSCTLRSDEALEAEQSWLQAEVYGSRRAKAEVEVLDALTRYSLRPGRLESRTLLSG</sequence>